<feature type="transmembrane region" description="Helical" evidence="7">
    <location>
        <begin position="357"/>
        <end position="378"/>
    </location>
</feature>
<dbReference type="Gene3D" id="1.10.3720.10">
    <property type="entry name" value="MetI-like"/>
    <property type="match status" value="1"/>
</dbReference>
<evidence type="ECO:0000313" key="10">
    <source>
        <dbReference type="Proteomes" id="UP000192917"/>
    </source>
</evidence>
<evidence type="ECO:0000256" key="7">
    <source>
        <dbReference type="RuleBase" id="RU363032"/>
    </source>
</evidence>
<keyword evidence="10" id="KW-1185">Reference proteome</keyword>
<name>A0A1Y6BX57_9PROT</name>
<accession>A0A1Y6BX57</accession>
<dbReference type="PROSITE" id="PS50928">
    <property type="entry name" value="ABC_TM1"/>
    <property type="match status" value="1"/>
</dbReference>
<protein>
    <submittedName>
        <fullName evidence="9">NitT/TauT family transport system permease protein</fullName>
    </submittedName>
</protein>
<evidence type="ECO:0000313" key="9">
    <source>
        <dbReference type="EMBL" id="SMF29709.1"/>
    </source>
</evidence>
<feature type="transmembrane region" description="Helical" evidence="7">
    <location>
        <begin position="231"/>
        <end position="254"/>
    </location>
</feature>
<dbReference type="AlphaFoldDB" id="A0A1Y6BX57"/>
<feature type="domain" description="ABC transmembrane type-1" evidence="8">
    <location>
        <begin position="194"/>
        <end position="379"/>
    </location>
</feature>
<reference evidence="9 10" key="1">
    <citation type="submission" date="2017-04" db="EMBL/GenBank/DDBJ databases">
        <authorList>
            <person name="Afonso C.L."/>
            <person name="Miller P.J."/>
            <person name="Scott M.A."/>
            <person name="Spackman E."/>
            <person name="Goraichik I."/>
            <person name="Dimitrov K.M."/>
            <person name="Suarez D.L."/>
            <person name="Swayne D.E."/>
        </authorList>
    </citation>
    <scope>NUCLEOTIDE SEQUENCE [LARGE SCALE GENOMIC DNA]</scope>
    <source>
        <strain evidence="9 10">USBA 355</strain>
    </source>
</reference>
<feature type="transmembrane region" description="Helical" evidence="7">
    <location>
        <begin position="137"/>
        <end position="158"/>
    </location>
</feature>
<feature type="transmembrane region" description="Helical" evidence="7">
    <location>
        <begin position="197"/>
        <end position="219"/>
    </location>
</feature>
<feature type="transmembrane region" description="Helical" evidence="7">
    <location>
        <begin position="21"/>
        <end position="41"/>
    </location>
</feature>
<dbReference type="Pfam" id="PF00528">
    <property type="entry name" value="BPD_transp_1"/>
    <property type="match status" value="1"/>
</dbReference>
<dbReference type="SUPFAM" id="SSF161098">
    <property type="entry name" value="MetI-like"/>
    <property type="match status" value="1"/>
</dbReference>
<dbReference type="Proteomes" id="UP000192917">
    <property type="component" value="Unassembled WGS sequence"/>
</dbReference>
<evidence type="ECO:0000256" key="1">
    <source>
        <dbReference type="ARBA" id="ARBA00004651"/>
    </source>
</evidence>
<dbReference type="CDD" id="cd06261">
    <property type="entry name" value="TM_PBP2"/>
    <property type="match status" value="1"/>
</dbReference>
<feature type="transmembrane region" description="Helical" evidence="7">
    <location>
        <begin position="53"/>
        <end position="70"/>
    </location>
</feature>
<evidence type="ECO:0000256" key="5">
    <source>
        <dbReference type="ARBA" id="ARBA00022989"/>
    </source>
</evidence>
<dbReference type="EMBL" id="FWZX01000010">
    <property type="protein sequence ID" value="SMF29709.1"/>
    <property type="molecule type" value="Genomic_DNA"/>
</dbReference>
<dbReference type="GO" id="GO:0005886">
    <property type="term" value="C:plasma membrane"/>
    <property type="evidence" value="ECO:0007669"/>
    <property type="project" value="UniProtKB-SubCell"/>
</dbReference>
<sequence>MSDRLAARSASRLAGGPGSRLGDGAAAVALLVAFALPVGRLDGAAVGWLERPLLLASGLVALAAALVLGLRRPHGGPAALLAALAVILGALGPLTAVGGTLETGSVSPGLWVYLAGLGWLAWRALELLSEQRPASRLLARAQGLVVPLLFGLWLLYLWQLLTIGFAVPKVLLPAPSDIWSVAAASTGTLWADFRQTFLKAVLAGFALGSASGFAVALLIDRVPFLQRGLLPLGSLAGAIPIVGIAPIMVMWFGFDWPSKAAVIVVMTFFPMLINTMAGLAASDRIVGDLMRSYGASYRQTLVKLRLPAALPFVFNALKINSTLALIGAIVAEFFGTPIVGMGFRISTEVGRLNVEMVWATIAVAAVSGSLFYGALALVERMLTFWHPSYRKGGT</sequence>
<evidence type="ECO:0000256" key="6">
    <source>
        <dbReference type="ARBA" id="ARBA00023136"/>
    </source>
</evidence>
<feature type="transmembrane region" description="Helical" evidence="7">
    <location>
        <begin position="108"/>
        <end position="125"/>
    </location>
</feature>
<keyword evidence="2 7" id="KW-0813">Transport</keyword>
<comment type="subcellular location">
    <subcellularLocation>
        <location evidence="1 7">Cell membrane</location>
        <topology evidence="1 7">Multi-pass membrane protein</topology>
    </subcellularLocation>
</comment>
<evidence type="ECO:0000256" key="3">
    <source>
        <dbReference type="ARBA" id="ARBA00022475"/>
    </source>
</evidence>
<comment type="similarity">
    <text evidence="7">Belongs to the binding-protein-dependent transport system permease family.</text>
</comment>
<keyword evidence="4 7" id="KW-0812">Transmembrane</keyword>
<evidence type="ECO:0000259" key="8">
    <source>
        <dbReference type="PROSITE" id="PS50928"/>
    </source>
</evidence>
<dbReference type="GO" id="GO:0055085">
    <property type="term" value="P:transmembrane transport"/>
    <property type="evidence" value="ECO:0007669"/>
    <property type="project" value="InterPro"/>
</dbReference>
<dbReference type="STRING" id="560819.SAMN05428998_11059"/>
<dbReference type="PANTHER" id="PTHR30151">
    <property type="entry name" value="ALKANE SULFONATE ABC TRANSPORTER-RELATED, MEMBRANE SUBUNIT"/>
    <property type="match status" value="1"/>
</dbReference>
<feature type="transmembrane region" description="Helical" evidence="7">
    <location>
        <begin position="260"/>
        <end position="281"/>
    </location>
</feature>
<gene>
    <name evidence="9" type="ORF">SAMN05428998_11059</name>
</gene>
<dbReference type="InterPro" id="IPR000515">
    <property type="entry name" value="MetI-like"/>
</dbReference>
<dbReference type="InterPro" id="IPR035906">
    <property type="entry name" value="MetI-like_sf"/>
</dbReference>
<keyword evidence="6 7" id="KW-0472">Membrane</keyword>
<feature type="transmembrane region" description="Helical" evidence="7">
    <location>
        <begin position="77"/>
        <end position="96"/>
    </location>
</feature>
<evidence type="ECO:0000256" key="4">
    <source>
        <dbReference type="ARBA" id="ARBA00022692"/>
    </source>
</evidence>
<dbReference type="RefSeq" id="WP_085123283.1">
    <property type="nucleotide sequence ID" value="NZ_FWZX01000010.1"/>
</dbReference>
<keyword evidence="5 7" id="KW-1133">Transmembrane helix</keyword>
<keyword evidence="3" id="KW-1003">Cell membrane</keyword>
<evidence type="ECO:0000256" key="2">
    <source>
        <dbReference type="ARBA" id="ARBA00022448"/>
    </source>
</evidence>
<dbReference type="PANTHER" id="PTHR30151:SF41">
    <property type="entry name" value="ABC TRANSPORTER PERMEASE PROTEIN"/>
    <property type="match status" value="1"/>
</dbReference>
<organism evidence="9 10">
    <name type="scientific">Tistlia consotensis USBA 355</name>
    <dbReference type="NCBI Taxonomy" id="560819"/>
    <lineage>
        <taxon>Bacteria</taxon>
        <taxon>Pseudomonadati</taxon>
        <taxon>Pseudomonadota</taxon>
        <taxon>Alphaproteobacteria</taxon>
        <taxon>Rhodospirillales</taxon>
        <taxon>Rhodovibrionaceae</taxon>
        <taxon>Tistlia</taxon>
    </lineage>
</organism>
<proteinExistence type="inferred from homology"/>
<feature type="transmembrane region" description="Helical" evidence="7">
    <location>
        <begin position="323"/>
        <end position="345"/>
    </location>
</feature>